<reference evidence="1 2" key="1">
    <citation type="submission" date="2017-12" db="EMBL/GenBank/DDBJ databases">
        <title>Isolation and characterization of estrogens degradatiion strain Microbacterium hominis SJTG1.</title>
        <authorList>
            <person name="Xiong W."/>
            <person name="Yin C."/>
            <person name="Zheng D."/>
            <person name="Liang R."/>
        </authorList>
    </citation>
    <scope>NUCLEOTIDE SEQUENCE [LARGE SCALE GENOMIC DNA]</scope>
    <source>
        <strain evidence="1 2">SJTG1</strain>
    </source>
</reference>
<dbReference type="RefSeq" id="WP_101305667.1">
    <property type="nucleotide sequence ID" value="NZ_CP025299.1"/>
</dbReference>
<evidence type="ECO:0000313" key="2">
    <source>
        <dbReference type="Proteomes" id="UP000233276"/>
    </source>
</evidence>
<sequence>MSHHTVLLHEFATFLAANDVAEYREDGFYPNTVRGITVAGFPETPADVVALSLTMPEYTRLAGGARRLTASHIQIRTRLHGSPLATVDLLDQLTYLIDRKRLTLGPLRVTGAFRSATAALPISEDGWVQSSNWTLTALEGLPT</sequence>
<evidence type="ECO:0008006" key="3">
    <source>
        <dbReference type="Google" id="ProtNLM"/>
    </source>
</evidence>
<gene>
    <name evidence="1" type="ORF">CXR34_04135</name>
</gene>
<name>A0A2K9DCZ8_9MICO</name>
<dbReference type="Proteomes" id="UP000233276">
    <property type="component" value="Chromosome"/>
</dbReference>
<evidence type="ECO:0000313" key="1">
    <source>
        <dbReference type="EMBL" id="AUG28739.1"/>
    </source>
</evidence>
<accession>A0A2K9DCZ8</accession>
<organism evidence="1 2">
    <name type="scientific">Microbacterium hominis</name>
    <dbReference type="NCBI Taxonomy" id="162426"/>
    <lineage>
        <taxon>Bacteria</taxon>
        <taxon>Bacillati</taxon>
        <taxon>Actinomycetota</taxon>
        <taxon>Actinomycetes</taxon>
        <taxon>Micrococcales</taxon>
        <taxon>Microbacteriaceae</taxon>
        <taxon>Microbacterium</taxon>
    </lineage>
</organism>
<protein>
    <recommendedName>
        <fullName evidence="3">DUF3168 domain-containing protein</fullName>
    </recommendedName>
</protein>
<dbReference type="EMBL" id="CP025299">
    <property type="protein sequence ID" value="AUG28739.1"/>
    <property type="molecule type" value="Genomic_DNA"/>
</dbReference>
<dbReference type="AlphaFoldDB" id="A0A2K9DCZ8"/>
<proteinExistence type="predicted"/>
<dbReference type="KEGG" id="mhos:CXR34_04135"/>